<evidence type="ECO:0000313" key="1">
    <source>
        <dbReference type="EMBL" id="OAF71196.1"/>
    </source>
</evidence>
<sequence length="260" mass="30251">ISFVVPHITSLIDGFICMFNGHFTEENRVIAIIKAYVDKCEDQIKEVEELLAAGQLEAAAKALRLLEYKLIKQISDRIVRPILNDLLIKDFDHPANEFMQITQETFPVAFRLFQNKYEATATLVGQLNMNPIIKHEILQVLLLLENLQPDRLILPDSQIIHNQFTSWVAIQKSFDDNSESMGTLAEYYNIIHIQPTLFKDCTIILFPKFHCLSIEDLRYFYIFNNYYILTYELLTAQPRFPWVTFYPNVSNQVRLNSVLG</sequence>
<comment type="caution">
    <text evidence="1">The sequence shown here is derived from an EMBL/GenBank/DDBJ whole genome shotgun (WGS) entry which is preliminary data.</text>
</comment>
<keyword evidence="2" id="KW-1185">Reference proteome</keyword>
<reference evidence="1 2" key="1">
    <citation type="submission" date="2016-04" db="EMBL/GenBank/DDBJ databases">
        <title>The genome of Intoshia linei affirms orthonectids as highly simplified spiralians.</title>
        <authorList>
            <person name="Mikhailov K.V."/>
            <person name="Slusarev G.S."/>
            <person name="Nikitin M.A."/>
            <person name="Logacheva M.D."/>
            <person name="Penin A."/>
            <person name="Aleoshin V."/>
            <person name="Panchin Y.V."/>
        </authorList>
    </citation>
    <scope>NUCLEOTIDE SEQUENCE [LARGE SCALE GENOMIC DNA]</scope>
    <source>
        <strain evidence="1">Intl2013</strain>
        <tissue evidence="1">Whole animal</tissue>
    </source>
</reference>
<dbReference type="Proteomes" id="UP000078046">
    <property type="component" value="Unassembled WGS sequence"/>
</dbReference>
<dbReference type="AlphaFoldDB" id="A0A177BAC4"/>
<proteinExistence type="predicted"/>
<gene>
    <name evidence="1" type="ORF">A3Q56_01045</name>
</gene>
<organism evidence="1 2">
    <name type="scientific">Intoshia linei</name>
    <dbReference type="NCBI Taxonomy" id="1819745"/>
    <lineage>
        <taxon>Eukaryota</taxon>
        <taxon>Metazoa</taxon>
        <taxon>Spiralia</taxon>
        <taxon>Lophotrochozoa</taxon>
        <taxon>Mesozoa</taxon>
        <taxon>Orthonectida</taxon>
        <taxon>Rhopaluridae</taxon>
        <taxon>Intoshia</taxon>
    </lineage>
</organism>
<name>A0A177BAC4_9BILA</name>
<dbReference type="EMBL" id="LWCA01000071">
    <property type="protein sequence ID" value="OAF71196.1"/>
    <property type="molecule type" value="Genomic_DNA"/>
</dbReference>
<feature type="non-terminal residue" evidence="1">
    <location>
        <position position="1"/>
    </location>
</feature>
<accession>A0A177BAC4</accession>
<protein>
    <submittedName>
        <fullName evidence="1">Uncharacterized protein</fullName>
    </submittedName>
</protein>
<evidence type="ECO:0000313" key="2">
    <source>
        <dbReference type="Proteomes" id="UP000078046"/>
    </source>
</evidence>